<feature type="transmembrane region" description="Helical" evidence="7">
    <location>
        <begin position="341"/>
        <end position="363"/>
    </location>
</feature>
<evidence type="ECO:0000256" key="7">
    <source>
        <dbReference type="SAM" id="Phobius"/>
    </source>
</evidence>
<evidence type="ECO:0000259" key="8">
    <source>
        <dbReference type="PROSITE" id="PS50850"/>
    </source>
</evidence>
<accession>A0AAU8A6P3</accession>
<dbReference type="GO" id="GO:0022857">
    <property type="term" value="F:transmembrane transporter activity"/>
    <property type="evidence" value="ECO:0007669"/>
    <property type="project" value="InterPro"/>
</dbReference>
<feature type="transmembrane region" description="Helical" evidence="7">
    <location>
        <begin position="254"/>
        <end position="272"/>
    </location>
</feature>
<dbReference type="PANTHER" id="PTHR23514:SF3">
    <property type="entry name" value="BYPASS OF STOP CODON PROTEIN 6"/>
    <property type="match status" value="1"/>
</dbReference>
<dbReference type="GO" id="GO:0005886">
    <property type="term" value="C:plasma membrane"/>
    <property type="evidence" value="ECO:0007669"/>
    <property type="project" value="UniProtKB-SubCell"/>
</dbReference>
<feature type="transmembrane region" description="Helical" evidence="7">
    <location>
        <begin position="75"/>
        <end position="91"/>
    </location>
</feature>
<dbReference type="Pfam" id="PF07690">
    <property type="entry name" value="MFS_1"/>
    <property type="match status" value="1"/>
</dbReference>
<dbReference type="PROSITE" id="PS50850">
    <property type="entry name" value="MFS"/>
    <property type="match status" value="1"/>
</dbReference>
<keyword evidence="3" id="KW-0813">Transport</keyword>
<proteinExistence type="inferred from homology"/>
<dbReference type="PANTHER" id="PTHR23514">
    <property type="entry name" value="BYPASS OF STOP CODON PROTEIN 6"/>
    <property type="match status" value="1"/>
</dbReference>
<gene>
    <name evidence="9" type="ORF">PUP29_09435</name>
</gene>
<feature type="transmembrane region" description="Helical" evidence="7">
    <location>
        <begin position="375"/>
        <end position="392"/>
    </location>
</feature>
<dbReference type="CDD" id="cd06174">
    <property type="entry name" value="MFS"/>
    <property type="match status" value="1"/>
</dbReference>
<evidence type="ECO:0000313" key="9">
    <source>
        <dbReference type="EMBL" id="XCC61746.1"/>
    </source>
</evidence>
<sequence>MKQQRSTQFFTVILLIAFVCYALYVVLFGTLSTTMMDFYAIGTSAQGVFTLVCSIGGIAAALFCALFGERFFKPWVIAGGILMLGAATTLVGFAPPYLLVCVGALVAGAGYTVIDVMGQSTVTEYFPEKSKTLLPLIQIFFGAGTMVGPVMMAAMLTPGDPHSFVVPFLFVGILSLGSALVYLIAVKRVKPALAAVDLSVIAQKAKENPAEIFKSPKSWIILISCSLFSCFSTAMAAWYPAFFTTVRGFSVDNAALMLTLYYAGTLIMRLFGPLVFRKLQPQRVYVLFSIVSVACMFGATNIPVAPVSMVLTVLGGMFCALNVVSVIMISTALFPTRKASAASLAVFSFNIGGMIAPAFVGALAESTGLLLPMNLLYVLFAAGIAVMAFLCIKYKKELANA</sequence>
<dbReference type="InterPro" id="IPR036259">
    <property type="entry name" value="MFS_trans_sf"/>
</dbReference>
<keyword evidence="4 7" id="KW-0812">Transmembrane</keyword>
<feature type="transmembrane region" description="Helical" evidence="7">
    <location>
        <begin position="139"/>
        <end position="158"/>
    </location>
</feature>
<dbReference type="SUPFAM" id="SSF103473">
    <property type="entry name" value="MFS general substrate transporter"/>
    <property type="match status" value="1"/>
</dbReference>
<organism evidence="9">
    <name type="scientific">Christensenella massiliensis</name>
    <dbReference type="NCBI Taxonomy" id="1805714"/>
    <lineage>
        <taxon>Bacteria</taxon>
        <taxon>Bacillati</taxon>
        <taxon>Bacillota</taxon>
        <taxon>Clostridia</taxon>
        <taxon>Christensenellales</taxon>
        <taxon>Christensenellaceae</taxon>
        <taxon>Christensenella</taxon>
    </lineage>
</organism>
<feature type="transmembrane region" description="Helical" evidence="7">
    <location>
        <begin position="219"/>
        <end position="242"/>
    </location>
</feature>
<dbReference type="EMBL" id="CP117826">
    <property type="protein sequence ID" value="XCC61746.1"/>
    <property type="molecule type" value="Genomic_DNA"/>
</dbReference>
<dbReference type="InterPro" id="IPR020846">
    <property type="entry name" value="MFS_dom"/>
</dbReference>
<dbReference type="InterPro" id="IPR011701">
    <property type="entry name" value="MFS"/>
</dbReference>
<evidence type="ECO:0000256" key="2">
    <source>
        <dbReference type="ARBA" id="ARBA00008335"/>
    </source>
</evidence>
<evidence type="ECO:0000256" key="5">
    <source>
        <dbReference type="ARBA" id="ARBA00022989"/>
    </source>
</evidence>
<dbReference type="Gene3D" id="1.20.1250.20">
    <property type="entry name" value="MFS general substrate transporter like domains"/>
    <property type="match status" value="1"/>
</dbReference>
<name>A0AAU8A6P3_9FIRM</name>
<evidence type="ECO:0000256" key="3">
    <source>
        <dbReference type="ARBA" id="ARBA00022448"/>
    </source>
</evidence>
<evidence type="ECO:0000256" key="6">
    <source>
        <dbReference type="ARBA" id="ARBA00023136"/>
    </source>
</evidence>
<feature type="transmembrane region" description="Helical" evidence="7">
    <location>
        <begin position="164"/>
        <end position="185"/>
    </location>
</feature>
<dbReference type="InterPro" id="IPR051788">
    <property type="entry name" value="MFS_Transporter"/>
</dbReference>
<protein>
    <submittedName>
        <fullName evidence="9">MFS transporter</fullName>
    </submittedName>
</protein>
<comment type="subcellular location">
    <subcellularLocation>
        <location evidence="1">Cell membrane</location>
        <topology evidence="1">Multi-pass membrane protein</topology>
    </subcellularLocation>
</comment>
<feature type="domain" description="Major facilitator superfamily (MFS) profile" evidence="8">
    <location>
        <begin position="10"/>
        <end position="399"/>
    </location>
</feature>
<keyword evidence="6 7" id="KW-0472">Membrane</keyword>
<reference evidence="9" key="1">
    <citation type="submission" date="2023-02" db="EMBL/GenBank/DDBJ databases">
        <title>Gut commensal Christensenella minuta modulates host metabolism via a new class of secondary bile acids.</title>
        <authorList>
            <person name="Liu C."/>
        </authorList>
    </citation>
    <scope>NUCLEOTIDE SEQUENCE</scope>
    <source>
        <strain evidence="9">CA70</strain>
    </source>
</reference>
<dbReference type="RefSeq" id="WP_353423151.1">
    <property type="nucleotide sequence ID" value="NZ_CP117826.1"/>
</dbReference>
<feature type="transmembrane region" description="Helical" evidence="7">
    <location>
        <begin position="48"/>
        <end position="68"/>
    </location>
</feature>
<keyword evidence="5 7" id="KW-1133">Transmembrane helix</keyword>
<comment type="similarity">
    <text evidence="2">Belongs to the major facilitator superfamily.</text>
</comment>
<feature type="transmembrane region" description="Helical" evidence="7">
    <location>
        <begin position="97"/>
        <end position="118"/>
    </location>
</feature>
<dbReference type="AlphaFoldDB" id="A0AAU8A6P3"/>
<feature type="transmembrane region" description="Helical" evidence="7">
    <location>
        <begin position="310"/>
        <end position="334"/>
    </location>
</feature>
<feature type="transmembrane region" description="Helical" evidence="7">
    <location>
        <begin position="9"/>
        <end position="28"/>
    </location>
</feature>
<feature type="transmembrane region" description="Helical" evidence="7">
    <location>
        <begin position="284"/>
        <end position="304"/>
    </location>
</feature>
<evidence type="ECO:0000256" key="4">
    <source>
        <dbReference type="ARBA" id="ARBA00022692"/>
    </source>
</evidence>
<evidence type="ECO:0000256" key="1">
    <source>
        <dbReference type="ARBA" id="ARBA00004651"/>
    </source>
</evidence>